<evidence type="ECO:0000256" key="7">
    <source>
        <dbReference type="ARBA" id="ARBA00023204"/>
    </source>
</evidence>
<dbReference type="GO" id="GO:0003908">
    <property type="term" value="F:methylated-DNA-[protein]-cysteine S-methyltransferase activity"/>
    <property type="evidence" value="ECO:0007669"/>
    <property type="project" value="UniProtKB-EC"/>
</dbReference>
<dbReference type="NCBIfam" id="TIGR00589">
    <property type="entry name" value="ogt"/>
    <property type="match status" value="1"/>
</dbReference>
<evidence type="ECO:0000256" key="1">
    <source>
        <dbReference type="ARBA" id="ARBA00001286"/>
    </source>
</evidence>
<evidence type="ECO:0000256" key="4">
    <source>
        <dbReference type="ARBA" id="ARBA00022603"/>
    </source>
</evidence>
<accession>A0A538U716</accession>
<keyword evidence="6" id="KW-0227">DNA damage</keyword>
<comment type="similarity">
    <text evidence="2">Belongs to the MGMT family.</text>
</comment>
<comment type="catalytic activity">
    <reaction evidence="1">
        <text>a 4-O-methyl-thymidine in DNA + L-cysteinyl-[protein] = a thymidine in DNA + S-methyl-L-cysteinyl-[protein]</text>
        <dbReference type="Rhea" id="RHEA:53428"/>
        <dbReference type="Rhea" id="RHEA-COMP:10131"/>
        <dbReference type="Rhea" id="RHEA-COMP:10132"/>
        <dbReference type="Rhea" id="RHEA-COMP:13555"/>
        <dbReference type="Rhea" id="RHEA-COMP:13556"/>
        <dbReference type="ChEBI" id="CHEBI:29950"/>
        <dbReference type="ChEBI" id="CHEBI:82612"/>
        <dbReference type="ChEBI" id="CHEBI:137386"/>
        <dbReference type="ChEBI" id="CHEBI:137387"/>
        <dbReference type="EC" id="2.1.1.63"/>
    </reaction>
</comment>
<gene>
    <name evidence="11" type="ORF">E6K81_09555</name>
</gene>
<dbReference type="GO" id="GO:0006281">
    <property type="term" value="P:DNA repair"/>
    <property type="evidence" value="ECO:0007669"/>
    <property type="project" value="UniProtKB-KW"/>
</dbReference>
<dbReference type="SUPFAM" id="SSF46767">
    <property type="entry name" value="Methylated DNA-protein cysteine methyltransferase, C-terminal domain"/>
    <property type="match status" value="1"/>
</dbReference>
<dbReference type="EC" id="2.1.1.63" evidence="3"/>
<evidence type="ECO:0000256" key="3">
    <source>
        <dbReference type="ARBA" id="ARBA00011918"/>
    </source>
</evidence>
<dbReference type="AlphaFoldDB" id="A0A538U716"/>
<keyword evidence="4 11" id="KW-0489">Methyltransferase</keyword>
<sequence length="190" mass="19754">MKTGEMTTVATLYVRTRFGEFEITATERGVRAVRPARAGVTAPAPRGGSAAARWHAEAAATALRRHAAGDRSPFGGALDVPGSELERAVWERVRPIPFGATTTYGAIAAAIGMPGEARAVGAAVGANPVCILVPCHRVVALGGALRGFAWGLDLKRRLLEHEGAGSLSLFPEPGTPGPGTAEPDRRARAR</sequence>
<comment type="caution">
    <text evidence="11">The sequence shown here is derived from an EMBL/GenBank/DDBJ whole genome shotgun (WGS) entry which is preliminary data.</text>
</comment>
<evidence type="ECO:0000256" key="8">
    <source>
        <dbReference type="ARBA" id="ARBA00049348"/>
    </source>
</evidence>
<dbReference type="InterPro" id="IPR014048">
    <property type="entry name" value="MethylDNA_cys_MeTrfase_DNA-bd"/>
</dbReference>
<evidence type="ECO:0000313" key="11">
    <source>
        <dbReference type="EMBL" id="TMQ71668.1"/>
    </source>
</evidence>
<dbReference type="FunFam" id="1.10.10.10:FF:000214">
    <property type="entry name" value="Methylated-DNA--protein-cysteine methyltransferase"/>
    <property type="match status" value="1"/>
</dbReference>
<dbReference type="PANTHER" id="PTHR10815:SF13">
    <property type="entry name" value="METHYLATED-DNA--PROTEIN-CYSTEINE METHYLTRANSFERASE"/>
    <property type="match status" value="1"/>
</dbReference>
<evidence type="ECO:0000259" key="10">
    <source>
        <dbReference type="Pfam" id="PF01035"/>
    </source>
</evidence>
<dbReference type="EMBL" id="VBPB01000151">
    <property type="protein sequence ID" value="TMQ71668.1"/>
    <property type="molecule type" value="Genomic_DNA"/>
</dbReference>
<reference evidence="11 12" key="1">
    <citation type="journal article" date="2019" name="Nat. Microbiol.">
        <title>Mediterranean grassland soil C-N compound turnover is dependent on rainfall and depth, and is mediated by genomically divergent microorganisms.</title>
        <authorList>
            <person name="Diamond S."/>
            <person name="Andeer P.F."/>
            <person name="Li Z."/>
            <person name="Crits-Christoph A."/>
            <person name="Burstein D."/>
            <person name="Anantharaman K."/>
            <person name="Lane K.R."/>
            <person name="Thomas B.C."/>
            <person name="Pan C."/>
            <person name="Northen T.R."/>
            <person name="Banfield J.F."/>
        </authorList>
    </citation>
    <scope>NUCLEOTIDE SEQUENCE [LARGE SCALE GENOMIC DNA]</scope>
    <source>
        <strain evidence="11">WS_11</strain>
    </source>
</reference>
<dbReference type="InterPro" id="IPR036217">
    <property type="entry name" value="MethylDNA_cys_MeTrfase_DNAb"/>
</dbReference>
<dbReference type="Proteomes" id="UP000319771">
    <property type="component" value="Unassembled WGS sequence"/>
</dbReference>
<dbReference type="CDD" id="cd06445">
    <property type="entry name" value="ATase"/>
    <property type="match status" value="1"/>
</dbReference>
<feature type="region of interest" description="Disordered" evidence="9">
    <location>
        <begin position="166"/>
        <end position="190"/>
    </location>
</feature>
<dbReference type="Gene3D" id="1.10.10.10">
    <property type="entry name" value="Winged helix-like DNA-binding domain superfamily/Winged helix DNA-binding domain"/>
    <property type="match status" value="1"/>
</dbReference>
<evidence type="ECO:0000256" key="6">
    <source>
        <dbReference type="ARBA" id="ARBA00022763"/>
    </source>
</evidence>
<protein>
    <recommendedName>
        <fullName evidence="3">methylated-DNA--[protein]-cysteine S-methyltransferase</fullName>
        <ecNumber evidence="3">2.1.1.63</ecNumber>
    </recommendedName>
</protein>
<comment type="catalytic activity">
    <reaction evidence="8">
        <text>a 6-O-methyl-2'-deoxyguanosine in DNA + L-cysteinyl-[protein] = S-methyl-L-cysteinyl-[protein] + a 2'-deoxyguanosine in DNA</text>
        <dbReference type="Rhea" id="RHEA:24000"/>
        <dbReference type="Rhea" id="RHEA-COMP:10131"/>
        <dbReference type="Rhea" id="RHEA-COMP:10132"/>
        <dbReference type="Rhea" id="RHEA-COMP:11367"/>
        <dbReference type="Rhea" id="RHEA-COMP:11368"/>
        <dbReference type="ChEBI" id="CHEBI:29950"/>
        <dbReference type="ChEBI" id="CHEBI:82612"/>
        <dbReference type="ChEBI" id="CHEBI:85445"/>
        <dbReference type="ChEBI" id="CHEBI:85448"/>
        <dbReference type="EC" id="2.1.1.63"/>
    </reaction>
</comment>
<dbReference type="PANTHER" id="PTHR10815">
    <property type="entry name" value="METHYLATED-DNA--PROTEIN-CYSTEINE METHYLTRANSFERASE"/>
    <property type="match status" value="1"/>
</dbReference>
<dbReference type="Pfam" id="PF01035">
    <property type="entry name" value="DNA_binding_1"/>
    <property type="match status" value="1"/>
</dbReference>
<keyword evidence="7" id="KW-0234">DNA repair</keyword>
<proteinExistence type="inferred from homology"/>
<evidence type="ECO:0000313" key="12">
    <source>
        <dbReference type="Proteomes" id="UP000319771"/>
    </source>
</evidence>
<dbReference type="InterPro" id="IPR036388">
    <property type="entry name" value="WH-like_DNA-bd_sf"/>
</dbReference>
<evidence type="ECO:0000256" key="9">
    <source>
        <dbReference type="SAM" id="MobiDB-lite"/>
    </source>
</evidence>
<evidence type="ECO:0000256" key="2">
    <source>
        <dbReference type="ARBA" id="ARBA00008711"/>
    </source>
</evidence>
<dbReference type="InterPro" id="IPR001497">
    <property type="entry name" value="MethylDNA_cys_MeTrfase_AS"/>
</dbReference>
<keyword evidence="5 11" id="KW-0808">Transferase</keyword>
<evidence type="ECO:0000256" key="5">
    <source>
        <dbReference type="ARBA" id="ARBA00022679"/>
    </source>
</evidence>
<name>A0A538U716_UNCEI</name>
<organism evidence="11 12">
    <name type="scientific">Eiseniibacteriota bacterium</name>
    <dbReference type="NCBI Taxonomy" id="2212470"/>
    <lineage>
        <taxon>Bacteria</taxon>
        <taxon>Candidatus Eiseniibacteriota</taxon>
    </lineage>
</organism>
<dbReference type="PROSITE" id="PS00374">
    <property type="entry name" value="MGMT"/>
    <property type="match status" value="1"/>
</dbReference>
<dbReference type="GO" id="GO:0032259">
    <property type="term" value="P:methylation"/>
    <property type="evidence" value="ECO:0007669"/>
    <property type="project" value="UniProtKB-KW"/>
</dbReference>
<feature type="domain" description="Methylated-DNA-[protein]-cysteine S-methyltransferase DNA binding" evidence="10">
    <location>
        <begin position="85"/>
        <end position="164"/>
    </location>
</feature>